<feature type="domain" description="Protein kinase" evidence="3">
    <location>
        <begin position="186"/>
        <end position="494"/>
    </location>
</feature>
<feature type="compositionally biased region" description="Basic residues" evidence="2">
    <location>
        <begin position="38"/>
        <end position="48"/>
    </location>
</feature>
<name>A0A016S2U6_9BILA</name>
<feature type="region of interest" description="Disordered" evidence="2">
    <location>
        <begin position="1"/>
        <end position="100"/>
    </location>
</feature>
<gene>
    <name evidence="4" type="primary">Acey_s0306.g1978</name>
    <name evidence="4" type="ORF">Y032_0306g1978</name>
</gene>
<dbReference type="GO" id="GO:0004674">
    <property type="term" value="F:protein serine/threonine kinase activity"/>
    <property type="evidence" value="ECO:0007669"/>
    <property type="project" value="UniProtKB-EC"/>
</dbReference>
<dbReference type="Proteomes" id="UP000024635">
    <property type="component" value="Unassembled WGS sequence"/>
</dbReference>
<dbReference type="InterPro" id="IPR008271">
    <property type="entry name" value="Ser/Thr_kinase_AS"/>
</dbReference>
<dbReference type="Gene3D" id="1.10.510.10">
    <property type="entry name" value="Transferase(Phosphotransferase) domain 1"/>
    <property type="match status" value="1"/>
</dbReference>
<dbReference type="InterPro" id="IPR000719">
    <property type="entry name" value="Prot_kinase_dom"/>
</dbReference>
<dbReference type="PROSITE" id="PS50011">
    <property type="entry name" value="PROTEIN_KINASE_DOM"/>
    <property type="match status" value="1"/>
</dbReference>
<reference evidence="5" key="1">
    <citation type="journal article" date="2015" name="Nat. Genet.">
        <title>The genome and transcriptome of the zoonotic hookworm Ancylostoma ceylanicum identify infection-specific gene families.</title>
        <authorList>
            <person name="Schwarz E.M."/>
            <person name="Hu Y."/>
            <person name="Antoshechkin I."/>
            <person name="Miller M.M."/>
            <person name="Sternberg P.W."/>
            <person name="Aroian R.V."/>
        </authorList>
    </citation>
    <scope>NUCLEOTIDE SEQUENCE</scope>
    <source>
        <strain evidence="5">HY135</strain>
    </source>
</reference>
<dbReference type="OrthoDB" id="2687620at2759"/>
<evidence type="ECO:0000256" key="2">
    <source>
        <dbReference type="SAM" id="MobiDB-lite"/>
    </source>
</evidence>
<comment type="caution">
    <text evidence="4">The sequence shown here is derived from an EMBL/GenBank/DDBJ whole genome shotgun (WGS) entry which is preliminary data.</text>
</comment>
<protein>
    <recommendedName>
        <fullName evidence="1">non-specific serine/threonine protein kinase</fullName>
        <ecNumber evidence="1">2.7.11.1</ecNumber>
    </recommendedName>
</protein>
<dbReference type="EC" id="2.7.11.1" evidence="1"/>
<feature type="compositionally biased region" description="Basic residues" evidence="2">
    <location>
        <begin position="15"/>
        <end position="30"/>
    </location>
</feature>
<evidence type="ECO:0000313" key="4">
    <source>
        <dbReference type="EMBL" id="EYB84965.1"/>
    </source>
</evidence>
<sequence length="494" mass="55765">MKNQSPSKGKGSTKNNKKQKSVPKTPAKKTSKSEPKRAAKGKPRKERRRSTEERRRNKKVSAIQSMSADSCVTEEEDSSAEEDECEENVGGAAPPAPPIPQALRVPNKKILPGAMNTQATMPAWYTRRILEEERPDLAGKDGRFEMETLELDLLDRYVRERAELQIDDLIVTDDNYDEDDRRCTRYEIQLKYNEGRYSAVYIVSKQICNDNNVHDTNGLFALKTGLRNGSSTFNIKMKRELRMLTLLTKAKASWAPLLVDSGTVCDMPFIVMGLLDMNIEKLREMLGGKFRQSSAFYIAGEVLNGLQQLHSMGFVHRDVKPTNICVGVGGMSPRVYIIDFGETVRVGKKIRYGTPDAYTLPYWSVDFHRRRAATEKSDLESWFYTIVDLFVPSLVTWRDELSEPDVEKAKADFWTDFHSYMTQSPMALVAVAEAFTQGRKVDTGRLRKYIRAGLEQCVNLKKFTPEWVKCGTATAVANSAPVKSRSAPREATAT</sequence>
<dbReference type="InterPro" id="IPR011009">
    <property type="entry name" value="Kinase-like_dom_sf"/>
</dbReference>
<dbReference type="GO" id="GO:0005524">
    <property type="term" value="F:ATP binding"/>
    <property type="evidence" value="ECO:0007669"/>
    <property type="project" value="InterPro"/>
</dbReference>
<dbReference type="SUPFAM" id="SSF56112">
    <property type="entry name" value="Protein kinase-like (PK-like)"/>
    <property type="match status" value="1"/>
</dbReference>
<feature type="compositionally biased region" description="Low complexity" evidence="2">
    <location>
        <begin position="1"/>
        <end position="14"/>
    </location>
</feature>
<keyword evidence="5" id="KW-1185">Reference proteome</keyword>
<dbReference type="InterPro" id="IPR050235">
    <property type="entry name" value="CK1_Ser-Thr_kinase"/>
</dbReference>
<dbReference type="PROSITE" id="PS00108">
    <property type="entry name" value="PROTEIN_KINASE_ST"/>
    <property type="match status" value="1"/>
</dbReference>
<proteinExistence type="predicted"/>
<dbReference type="SMART" id="SM00220">
    <property type="entry name" value="S_TKc"/>
    <property type="match status" value="1"/>
</dbReference>
<evidence type="ECO:0000259" key="3">
    <source>
        <dbReference type="PROSITE" id="PS50011"/>
    </source>
</evidence>
<dbReference type="STRING" id="53326.A0A016S2U6"/>
<evidence type="ECO:0000313" key="5">
    <source>
        <dbReference type="Proteomes" id="UP000024635"/>
    </source>
</evidence>
<dbReference type="EMBL" id="JARK01001642">
    <property type="protein sequence ID" value="EYB84965.1"/>
    <property type="molecule type" value="Genomic_DNA"/>
</dbReference>
<organism evidence="4 5">
    <name type="scientific">Ancylostoma ceylanicum</name>
    <dbReference type="NCBI Taxonomy" id="53326"/>
    <lineage>
        <taxon>Eukaryota</taxon>
        <taxon>Metazoa</taxon>
        <taxon>Ecdysozoa</taxon>
        <taxon>Nematoda</taxon>
        <taxon>Chromadorea</taxon>
        <taxon>Rhabditida</taxon>
        <taxon>Rhabditina</taxon>
        <taxon>Rhabditomorpha</taxon>
        <taxon>Strongyloidea</taxon>
        <taxon>Ancylostomatidae</taxon>
        <taxon>Ancylostomatinae</taxon>
        <taxon>Ancylostoma</taxon>
    </lineage>
</organism>
<dbReference type="PANTHER" id="PTHR11909">
    <property type="entry name" value="CASEIN KINASE-RELATED"/>
    <property type="match status" value="1"/>
</dbReference>
<dbReference type="AlphaFoldDB" id="A0A016S2U6"/>
<accession>A0A016S2U6</accession>
<dbReference type="Pfam" id="PF00069">
    <property type="entry name" value="Pkinase"/>
    <property type="match status" value="1"/>
</dbReference>
<feature type="compositionally biased region" description="Acidic residues" evidence="2">
    <location>
        <begin position="72"/>
        <end position="87"/>
    </location>
</feature>
<evidence type="ECO:0000256" key="1">
    <source>
        <dbReference type="ARBA" id="ARBA00012513"/>
    </source>
</evidence>